<accession>A0A6L6JCX4</accession>
<protein>
    <submittedName>
        <fullName evidence="1">Chromosomal replication initiator DnaA</fullName>
    </submittedName>
</protein>
<comment type="caution">
    <text evidence="1">The sequence shown here is derived from an EMBL/GenBank/DDBJ whole genome shotgun (WGS) entry which is preliminary data.</text>
</comment>
<dbReference type="GO" id="GO:0006270">
    <property type="term" value="P:DNA replication initiation"/>
    <property type="evidence" value="ECO:0007669"/>
    <property type="project" value="TreeGrafter"/>
</dbReference>
<gene>
    <name evidence="1" type="ORF">GL286_19035</name>
</gene>
<proteinExistence type="predicted"/>
<name>A0A6L6JCX4_9RHOB</name>
<dbReference type="InterPro" id="IPR027417">
    <property type="entry name" value="P-loop_NTPase"/>
</dbReference>
<dbReference type="AlphaFoldDB" id="A0A6L6JCX4"/>
<dbReference type="PANTHER" id="PTHR30050:SF5">
    <property type="entry name" value="DNAA REGULATORY INACTIVATOR HDA"/>
    <property type="match status" value="1"/>
</dbReference>
<dbReference type="Gene3D" id="1.10.8.60">
    <property type="match status" value="1"/>
</dbReference>
<dbReference type="GO" id="GO:0003688">
    <property type="term" value="F:DNA replication origin binding"/>
    <property type="evidence" value="ECO:0007669"/>
    <property type="project" value="TreeGrafter"/>
</dbReference>
<dbReference type="SUPFAM" id="SSF52540">
    <property type="entry name" value="P-loop containing nucleoside triphosphate hydrolases"/>
    <property type="match status" value="1"/>
</dbReference>
<dbReference type="OrthoDB" id="7390113at2"/>
<organism evidence="1 2">
    <name type="scientific">Paracoccus aestuariivivens</name>
    <dbReference type="NCBI Taxonomy" id="1820333"/>
    <lineage>
        <taxon>Bacteria</taxon>
        <taxon>Pseudomonadati</taxon>
        <taxon>Pseudomonadota</taxon>
        <taxon>Alphaproteobacteria</taxon>
        <taxon>Rhodobacterales</taxon>
        <taxon>Paracoccaceae</taxon>
        <taxon>Paracoccus</taxon>
    </lineage>
</organism>
<dbReference type="PANTHER" id="PTHR30050">
    <property type="entry name" value="CHROMOSOMAL REPLICATION INITIATOR PROTEIN DNAA"/>
    <property type="match status" value="1"/>
</dbReference>
<dbReference type="GO" id="GO:0005886">
    <property type="term" value="C:plasma membrane"/>
    <property type="evidence" value="ECO:0007669"/>
    <property type="project" value="TreeGrafter"/>
</dbReference>
<evidence type="ECO:0000313" key="1">
    <source>
        <dbReference type="EMBL" id="MTH79810.1"/>
    </source>
</evidence>
<sequence>MIRQMALDLTIPPALSRDDFLTTSANRDALAMLDEPDRWPGGRLLLIGGAGAGKSHLARFWADEHEAPILRAATIFPAGVDAMLGRHGALVIENAHEIAGISEGEDALFHLWNLAGARKALLLITARMAPRDWGICLPDLLSRLESAAQAVLGPPDDALLPAVLVKLFADRQIQVAPDVVDWLSTRMERDLGLARHLVAAIDERSLADRRPVTRRLAAELLDKLSPPDHSTAMPSA</sequence>
<dbReference type="Gene3D" id="3.40.50.300">
    <property type="entry name" value="P-loop containing nucleotide triphosphate hydrolases"/>
    <property type="match status" value="1"/>
</dbReference>
<dbReference type="EMBL" id="WMIE01000021">
    <property type="protein sequence ID" value="MTH79810.1"/>
    <property type="molecule type" value="Genomic_DNA"/>
</dbReference>
<keyword evidence="2" id="KW-1185">Reference proteome</keyword>
<dbReference type="Proteomes" id="UP000478183">
    <property type="component" value="Unassembled WGS sequence"/>
</dbReference>
<reference evidence="1 2" key="1">
    <citation type="submission" date="2019-11" db="EMBL/GenBank/DDBJ databases">
        <authorList>
            <person name="Dong K."/>
        </authorList>
    </citation>
    <scope>NUCLEOTIDE SEQUENCE [LARGE SCALE GENOMIC DNA]</scope>
    <source>
        <strain evidence="1 2">NBRC 111993</strain>
    </source>
</reference>
<evidence type="ECO:0000313" key="2">
    <source>
        <dbReference type="Proteomes" id="UP000478183"/>
    </source>
</evidence>